<gene>
    <name evidence="5" type="primary">traA</name>
    <name evidence="5" type="ORF">BBL17_027035</name>
</gene>
<proteinExistence type="inferred from homology"/>
<dbReference type="CDD" id="cd17933">
    <property type="entry name" value="DEXSc_RecD-like"/>
    <property type="match status" value="1"/>
</dbReference>
<dbReference type="Gene3D" id="2.30.30.940">
    <property type="match status" value="1"/>
</dbReference>
<dbReference type="Pfam" id="PF03389">
    <property type="entry name" value="MobA_MobL"/>
    <property type="match status" value="1"/>
</dbReference>
<comment type="similarity">
    <text evidence="1">Belongs to the MobA/MobL family.</text>
</comment>
<keyword evidence="2" id="KW-0184">Conjugation</keyword>
<evidence type="ECO:0000259" key="4">
    <source>
        <dbReference type="Pfam" id="PF03389"/>
    </source>
</evidence>
<dbReference type="CDD" id="cd18809">
    <property type="entry name" value="SF1_C_RecD"/>
    <property type="match status" value="1"/>
</dbReference>
<feature type="compositionally biased region" description="Basic and acidic residues" evidence="3">
    <location>
        <begin position="1012"/>
        <end position="1033"/>
    </location>
</feature>
<evidence type="ECO:0000256" key="2">
    <source>
        <dbReference type="ARBA" id="ARBA00022971"/>
    </source>
</evidence>
<dbReference type="Gene3D" id="3.40.50.300">
    <property type="entry name" value="P-loop containing nucleotide triphosphate hydrolases"/>
    <property type="match status" value="2"/>
</dbReference>
<feature type="domain" description="MobA/MobL protein" evidence="4">
    <location>
        <begin position="17"/>
        <end position="230"/>
    </location>
</feature>
<keyword evidence="6" id="KW-1185">Reference proteome</keyword>
<evidence type="ECO:0000313" key="6">
    <source>
        <dbReference type="Proteomes" id="UP000179454"/>
    </source>
</evidence>
<feature type="compositionally biased region" description="Basic and acidic residues" evidence="3">
    <location>
        <begin position="920"/>
        <end position="949"/>
    </location>
</feature>
<evidence type="ECO:0000256" key="1">
    <source>
        <dbReference type="ARBA" id="ARBA00010873"/>
    </source>
</evidence>
<dbReference type="RefSeq" id="WP_071207900.1">
    <property type="nucleotide sequence ID" value="NZ_MBFE02000036.1"/>
</dbReference>
<evidence type="ECO:0000256" key="3">
    <source>
        <dbReference type="SAM" id="MobiDB-lite"/>
    </source>
</evidence>
<dbReference type="SUPFAM" id="SSF52540">
    <property type="entry name" value="P-loop containing nucleoside triphosphate hydrolases"/>
    <property type="match status" value="2"/>
</dbReference>
<feature type="region of interest" description="Disordered" evidence="3">
    <location>
        <begin position="1197"/>
        <end position="1221"/>
    </location>
</feature>
<dbReference type="InterPro" id="IPR005053">
    <property type="entry name" value="MobA_MobL"/>
</dbReference>
<dbReference type="NCBIfam" id="TIGR02768">
    <property type="entry name" value="TraA_Ti"/>
    <property type="match status" value="1"/>
</dbReference>
<name>A0ABW9TNE9_AGRVI</name>
<sequence length="1221" mass="135581">MAIFYCQMSVVSRSSGRSAVAAVAYRSAERLTNERDGLTHDYSRRDGVEHSEIVLPEGVKAEWAQDRSALWNAAEAVEKRVDARVAREFVLALPHELNAEKRLELTREFAQDLADRYGAAVDFAIHAPHSASDVRNHHAHVLMTTRQVNEQGFGAKTYLELANKELLPRDLPTTQMQLVDIRRSWEQMANRELAEAGLDVRIDHRSHSERGIEIEPTEHMGVHATQMQRKGMSLSRSRLDEDAAKRNADLIREKPEQVLTLISNEKSVFDRHDIARTLHRYINGDPQEFQNAFASVLASKSLVELQGERSDPETGEVSLARYSTREMVETEGAMARSADMLQRARSHDVDRHHVDQSIEKQDRAIQASVGYHSAQAGPAPGLSDEQRRAIQHITGPERIAAVVGFAGAGKSTMLDAAREAWEAQGYTVHGAALSGKAAEGLEEASGIQSRTLASWDINWQNEKRQLGRGDVFVIDEAGMVGSRQLARFIGEAEQRGAKIVLVGDHEQLQAIGAGAPFRAIAEQIGHVELTDIRRQRKDWQRDASVAFATHKTAEGLAAYRDNGNIHFEAGRDETRAAIVRDYLADREQRPDGSRVAMAHRRVDVRAINDGIRSELQDRGELARVRDGGGPEGQGIAGEQERPQAFTYQTDDGKRDFAEGDRIVFLQNDRDLGVKNGMLGRVAAVEPNAIHVELDGKSAEPGSRPGFVRIDINAYQSFDHGYATTIHKNQGATVDRAFVLASGTMDRHLTYVAMTRHRDDVQLYAAKDEFAGRSAGKLVEHGVAPYERKAGNRDSYFVTLENDQGQRHTTWGVGLEQAMKQAAPEIGARIALEHAGSETVRLTNGQTAERNSWKVQDAGELAYEQLEGRLSRSGAKETTLDYTRDFAERRGIAEQFGVRSEIELAPAQKLGQENSSRTAHPVREVQDRSISERSAYEERTASRADPDPRGEGITPDQQPQRRSMFSGLKLGRGTSGEPKPAQERVEGGEDRAQPKASKRSMFAGLKLNADRSTSPERNEGSEKQRAAPERDALTDRIQPSGFEQSVDRFARAWTAMDKMDGQGLPVLESQKTEFRQASLGLDQQRPGASSLMISAMQYDPQTGRAMTELSGRERVGELVAGMDRERAAQADPTIRADRLINRWQELQEERQSLRGWQHDDARGKVEGQMRQVTGAIERDPPVESIVRSRAQEIGIEHVGQGQNIASAMEQQLSRGRSQGLER</sequence>
<feature type="compositionally biased region" description="Basic and acidic residues" evidence="3">
    <location>
        <begin position="979"/>
        <end position="992"/>
    </location>
</feature>
<organism evidence="5 6">
    <name type="scientific">Agrobacterium vitis</name>
    <name type="common">Rhizobium vitis</name>
    <dbReference type="NCBI Taxonomy" id="373"/>
    <lineage>
        <taxon>Bacteria</taxon>
        <taxon>Pseudomonadati</taxon>
        <taxon>Pseudomonadota</taxon>
        <taxon>Alphaproteobacteria</taxon>
        <taxon>Hyphomicrobiales</taxon>
        <taxon>Rhizobiaceae</taxon>
        <taxon>Rhizobium/Agrobacterium group</taxon>
        <taxon>Agrobacterium</taxon>
    </lineage>
</organism>
<dbReference type="EMBL" id="MBFE02000036">
    <property type="protein sequence ID" value="MUO45426.1"/>
    <property type="molecule type" value="Genomic_DNA"/>
</dbReference>
<dbReference type="Pfam" id="PF13604">
    <property type="entry name" value="AAA_30"/>
    <property type="match status" value="1"/>
</dbReference>
<feature type="region of interest" description="Disordered" evidence="3">
    <location>
        <begin position="906"/>
        <end position="1042"/>
    </location>
</feature>
<dbReference type="Proteomes" id="UP000179454">
    <property type="component" value="Unassembled WGS sequence"/>
</dbReference>
<dbReference type="InterPro" id="IPR014136">
    <property type="entry name" value="TraA_Ti"/>
</dbReference>
<accession>A0ABW9TNE9</accession>
<reference evidence="5" key="1">
    <citation type="submission" date="2019-11" db="EMBL/GenBank/DDBJ databases">
        <title>Whole-genome sequencing of Allorhizobium vitis.</title>
        <authorList>
            <person name="Gan H.M."/>
            <person name="Savka M.A."/>
        </authorList>
    </citation>
    <scope>NUCLEOTIDE SEQUENCE [LARGE SCALE GENOMIC DNA]</scope>
    <source>
        <strain evidence="5">T1/7</strain>
    </source>
</reference>
<dbReference type="Gene3D" id="3.30.930.30">
    <property type="match status" value="1"/>
</dbReference>
<dbReference type="InterPro" id="IPR027417">
    <property type="entry name" value="P-loop_NTPase"/>
</dbReference>
<comment type="caution">
    <text evidence="5">The sequence shown here is derived from an EMBL/GenBank/DDBJ whole genome shotgun (WGS) entry which is preliminary data.</text>
</comment>
<evidence type="ECO:0000313" key="5">
    <source>
        <dbReference type="EMBL" id="MUO45426.1"/>
    </source>
</evidence>
<dbReference type="NCBIfam" id="NF041496">
    <property type="entry name" value="MobQ"/>
    <property type="match status" value="1"/>
</dbReference>
<feature type="region of interest" description="Disordered" evidence="3">
    <location>
        <begin position="1161"/>
        <end position="1180"/>
    </location>
</feature>
<protein>
    <submittedName>
        <fullName evidence="5">Ti-type conjugative transfer relaxase TraA</fullName>
    </submittedName>
</protein>
<feature type="compositionally biased region" description="Polar residues" evidence="3">
    <location>
        <begin position="1199"/>
        <end position="1215"/>
    </location>
</feature>